<keyword evidence="2" id="KW-1185">Reference proteome</keyword>
<gene>
    <name evidence="1" type="ORF">OFUS_LOCUS2593</name>
</gene>
<protein>
    <submittedName>
        <fullName evidence="1">Uncharacterized protein</fullName>
    </submittedName>
</protein>
<evidence type="ECO:0000313" key="2">
    <source>
        <dbReference type="Proteomes" id="UP000749559"/>
    </source>
</evidence>
<dbReference type="OrthoDB" id="6285637at2759"/>
<comment type="caution">
    <text evidence="1">The sequence shown here is derived from an EMBL/GenBank/DDBJ whole genome shotgun (WGS) entry which is preliminary data.</text>
</comment>
<accession>A0A8S4N2Z9</accession>
<dbReference type="EMBL" id="CAIIXF020000001">
    <property type="protein sequence ID" value="CAH1775267.1"/>
    <property type="molecule type" value="Genomic_DNA"/>
</dbReference>
<reference evidence="1" key="1">
    <citation type="submission" date="2022-03" db="EMBL/GenBank/DDBJ databases">
        <authorList>
            <person name="Martin C."/>
        </authorList>
    </citation>
    <scope>NUCLEOTIDE SEQUENCE</scope>
</reference>
<sequence>MTDQEKKSVRPVFQRKAGQLGVYIDIYETTALSKDAGSAHFFLMTMLEKLYDEIKDTDLSIIKGAFERQNLLEGIIFEKMEKGIILIVTCENIDALTNIWACHKKNEIAPILQSTFITESLKKKLDAKTLTIRAKIYDDEYKFCCDELLAMKTSNLTLDLNNLENDRKMLRMIKTFQEKLGNEIYKIKDEEQKFHQDLGEFILIIKRNMPANMTDIKSLSGFKSYLKEIKGKPNTKMVVFEAYMSLLERLGDILSDIERFVCHPFAEIHSKCETENQRKVKKEIKRSCCEMQNNLKMDNNLTKLQHLEWKKKIVARDHKLVLGLVSLVPLTVDGISEIDQSIDEYFSGIKPGVKL</sequence>
<organism evidence="1 2">
    <name type="scientific">Owenia fusiformis</name>
    <name type="common">Polychaete worm</name>
    <dbReference type="NCBI Taxonomy" id="6347"/>
    <lineage>
        <taxon>Eukaryota</taxon>
        <taxon>Metazoa</taxon>
        <taxon>Spiralia</taxon>
        <taxon>Lophotrochozoa</taxon>
        <taxon>Annelida</taxon>
        <taxon>Polychaeta</taxon>
        <taxon>Sedentaria</taxon>
        <taxon>Canalipalpata</taxon>
        <taxon>Sabellida</taxon>
        <taxon>Oweniida</taxon>
        <taxon>Oweniidae</taxon>
        <taxon>Owenia</taxon>
    </lineage>
</organism>
<dbReference type="Proteomes" id="UP000749559">
    <property type="component" value="Unassembled WGS sequence"/>
</dbReference>
<name>A0A8S4N2Z9_OWEFU</name>
<evidence type="ECO:0000313" key="1">
    <source>
        <dbReference type="EMBL" id="CAH1775267.1"/>
    </source>
</evidence>
<proteinExistence type="predicted"/>
<dbReference type="AlphaFoldDB" id="A0A8S4N2Z9"/>